<sequence length="405" mass="47514">MDYSSAYKWIVSRMKKYPLGGVVNHFWAPELMDMISAEIFPKNKDDAIIITIPSNVNYWKDKGYKRVTTKDELVKKNLHVPLLYKFLWVEIATDFRKYAPHHSRTQTAWVFKTGRAYGEPTKSALRGWRHDYVPVVALDDRVNEVVTFETSVQENFLFATFAQFLKHQAEPNDIKSFIQEAHFWPEVAYAKVANYESRPAWKTLKATTANEMELTDAEQITELVRKAIMHWCGEYSYDIYQYMSAVRASSMIKAIKRRIDNEPDDYLVLVQTIAQRNYLWEKLGRRVPTRMYSTMCHTHIEIPPVIFVPLGNLRDTTYCGRKFFKRVFSSNARVVIFMPENYDFMELVENPLYPGRAVEQYEKWLHDATGKCVTENCATCYDLNRREALWPTQTLLDHDANDDQI</sequence>
<organism evidence="1 2">
    <name type="scientific">Grouper iridovirus</name>
    <dbReference type="NCBI Taxonomy" id="127569"/>
    <lineage>
        <taxon>Viruses</taxon>
        <taxon>Varidnaviria</taxon>
        <taxon>Bamfordvirae</taxon>
        <taxon>Nucleocytoviricota</taxon>
        <taxon>Megaviricetes</taxon>
        <taxon>Pimascovirales</taxon>
        <taxon>Pimascovirales incertae sedis</taxon>
        <taxon>Iridoviridae</taxon>
        <taxon>Alphairidovirinae</taxon>
        <taxon>Ranavirus</taxon>
        <taxon>Ranavirus epinephelus1</taxon>
        <taxon>Singapore grouper iridovirus</taxon>
    </lineage>
</organism>
<evidence type="ECO:0000313" key="2">
    <source>
        <dbReference type="Proteomes" id="UP000102282"/>
    </source>
</evidence>
<protein>
    <submittedName>
        <fullName evidence="1">Uncharacterized protein</fullName>
    </submittedName>
</protein>
<proteinExistence type="predicted"/>
<dbReference type="Proteomes" id="UP000102282">
    <property type="component" value="Genome"/>
</dbReference>
<name>Q5GAG3_9VIRU</name>
<gene>
    <name evidence="1" type="ORF">GIV53</name>
</gene>
<evidence type="ECO:0000313" key="1">
    <source>
        <dbReference type="EMBL" id="AAV91080.1"/>
    </source>
</evidence>
<dbReference type="EMBL" id="AY666015">
    <property type="protein sequence ID" value="AAV91080.1"/>
    <property type="molecule type" value="Genomic_DNA"/>
</dbReference>
<reference evidence="1 2" key="1">
    <citation type="journal article" date="2005" name="J. Virol.">
        <title>Complete genome sequence of the grouper iridovirus and comparison of genomic organization with those of other iridoviruses.</title>
        <authorList>
            <person name="Tsai C.T."/>
            <person name="Ting J.W."/>
            <person name="Wu M.H."/>
            <person name="Wu M.F."/>
            <person name="Guo I.C."/>
            <person name="Chang C.Y."/>
        </authorList>
    </citation>
    <scope>NUCLEOTIDE SEQUENCE [LARGE SCALE GENOMIC DNA]</scope>
</reference>
<accession>Q5GAG3</accession>